<dbReference type="Pfam" id="PF03453">
    <property type="entry name" value="MoeA_N"/>
    <property type="match status" value="1"/>
</dbReference>
<evidence type="ECO:0000256" key="5">
    <source>
        <dbReference type="ARBA" id="ARBA00022505"/>
    </source>
</evidence>
<dbReference type="SMART" id="SM00852">
    <property type="entry name" value="MoCF_biosynth"/>
    <property type="match status" value="1"/>
</dbReference>
<dbReference type="InterPro" id="IPR005110">
    <property type="entry name" value="MoeA_linker/N"/>
</dbReference>
<dbReference type="FunFam" id="2.170.190.11:FF:000001">
    <property type="entry name" value="Molybdopterin molybdenumtransferase"/>
    <property type="match status" value="1"/>
</dbReference>
<dbReference type="InterPro" id="IPR001453">
    <property type="entry name" value="MoaB/Mog_dom"/>
</dbReference>
<dbReference type="GO" id="GO:0006777">
    <property type="term" value="P:Mo-molybdopterin cofactor biosynthetic process"/>
    <property type="evidence" value="ECO:0007669"/>
    <property type="project" value="UniProtKB-UniRule"/>
</dbReference>
<evidence type="ECO:0000256" key="10">
    <source>
        <dbReference type="ARBA" id="ARBA00047317"/>
    </source>
</evidence>
<dbReference type="EC" id="2.10.1.1" evidence="11"/>
<evidence type="ECO:0000313" key="13">
    <source>
        <dbReference type="EMBL" id="QDQ25926.1"/>
    </source>
</evidence>
<dbReference type="Proteomes" id="UP000317550">
    <property type="component" value="Chromosome"/>
</dbReference>
<keyword evidence="6 11" id="KW-0808">Transferase</keyword>
<dbReference type="GO" id="GO:0005829">
    <property type="term" value="C:cytosol"/>
    <property type="evidence" value="ECO:0007669"/>
    <property type="project" value="TreeGrafter"/>
</dbReference>
<dbReference type="GO" id="GO:0046872">
    <property type="term" value="F:metal ion binding"/>
    <property type="evidence" value="ECO:0007669"/>
    <property type="project" value="UniProtKB-UniRule"/>
</dbReference>
<comment type="function">
    <text evidence="2 11">Catalyzes the insertion of molybdate into adenylated molybdopterin with the concomitant release of AMP.</text>
</comment>
<dbReference type="SUPFAM" id="SSF63882">
    <property type="entry name" value="MoeA N-terminal region -like"/>
    <property type="match status" value="1"/>
</dbReference>
<reference evidence="14" key="1">
    <citation type="submission" date="2019-07" db="EMBL/GenBank/DDBJ databases">
        <title>Chitinimonas sp. nov., isolated from Ny-Alesund, arctica soil.</title>
        <authorList>
            <person name="Xu Q."/>
            <person name="Peng F."/>
        </authorList>
    </citation>
    <scope>NUCLEOTIDE SEQUENCE [LARGE SCALE GENOMIC DNA]</scope>
    <source>
        <strain evidence="14">R3-44</strain>
    </source>
</reference>
<dbReference type="NCBIfam" id="NF045515">
    <property type="entry name" value="Glp_gephyrin"/>
    <property type="match status" value="1"/>
</dbReference>
<evidence type="ECO:0000256" key="11">
    <source>
        <dbReference type="RuleBase" id="RU365090"/>
    </source>
</evidence>
<dbReference type="InterPro" id="IPR038987">
    <property type="entry name" value="MoeA-like"/>
</dbReference>
<evidence type="ECO:0000256" key="6">
    <source>
        <dbReference type="ARBA" id="ARBA00022679"/>
    </source>
</evidence>
<organism evidence="13 14">
    <name type="scientific">Chitinimonas arctica</name>
    <dbReference type="NCBI Taxonomy" id="2594795"/>
    <lineage>
        <taxon>Bacteria</taxon>
        <taxon>Pseudomonadati</taxon>
        <taxon>Pseudomonadota</taxon>
        <taxon>Betaproteobacteria</taxon>
        <taxon>Neisseriales</taxon>
        <taxon>Chitinibacteraceae</taxon>
        <taxon>Chitinimonas</taxon>
    </lineage>
</organism>
<comment type="similarity">
    <text evidence="4 11">Belongs to the MoeA family.</text>
</comment>
<dbReference type="Gene3D" id="3.90.105.10">
    <property type="entry name" value="Molybdopterin biosynthesis moea protein, domain 2"/>
    <property type="match status" value="1"/>
</dbReference>
<keyword evidence="14" id="KW-1185">Reference proteome</keyword>
<dbReference type="PROSITE" id="PS01079">
    <property type="entry name" value="MOCF_BIOSYNTHESIS_2"/>
    <property type="match status" value="1"/>
</dbReference>
<gene>
    <name evidence="13" type="ORF">FNU76_05915</name>
</gene>
<dbReference type="CDD" id="cd00887">
    <property type="entry name" value="MoeA"/>
    <property type="match status" value="1"/>
</dbReference>
<accession>A0A516SCQ0</accession>
<dbReference type="InterPro" id="IPR036688">
    <property type="entry name" value="MoeA_C_domain_IV_sf"/>
</dbReference>
<dbReference type="SUPFAM" id="SSF53218">
    <property type="entry name" value="Molybdenum cofactor biosynthesis proteins"/>
    <property type="match status" value="1"/>
</dbReference>
<sequence>MLMSFDTALASLLAAAETPSEHTGDCESLALADCDGRVLAQALVAPIAVPAFDNSAMDGYAVHLADFDAIPISLPVVQRIAAGSQGLPLAPGSAARIFTGAPVPAGCNAVVPQEDTQADGDTVRLLASIRNGQHIRHVGEDIALADTVIAAGQVLAPQHLALAASIGIAHLTVRTRLRVGLLCTGDELVQPGQPLPPGGVYNSNQFAIATLLARLGCRVRDYGKVVDTYEATVAAMRLAASENDVVISCGGVSVGEEDHVKAAVSALGRLDLWRIAIKPGKPLAFGKLGQADFIGLPGNPVSAFLTFVLLARPFLLKRMGADVSAPRAIHVPADFAWPGAGQRREFLRARLVGGDDGRLLAQLYPSQGSAVMSGLAWADGLVDVPAGGRIETGDSVRYLPLEQLTG</sequence>
<keyword evidence="9 11" id="KW-0501">Molybdenum cofactor biosynthesis</keyword>
<dbReference type="GO" id="GO:0061599">
    <property type="term" value="F:molybdopterin molybdotransferase activity"/>
    <property type="evidence" value="ECO:0007669"/>
    <property type="project" value="UniProtKB-UniRule"/>
</dbReference>
<dbReference type="UniPathway" id="UPA00344"/>
<comment type="catalytic activity">
    <reaction evidence="10">
        <text>adenylyl-molybdopterin + molybdate = Mo-molybdopterin + AMP + H(+)</text>
        <dbReference type="Rhea" id="RHEA:35047"/>
        <dbReference type="ChEBI" id="CHEBI:15378"/>
        <dbReference type="ChEBI" id="CHEBI:36264"/>
        <dbReference type="ChEBI" id="CHEBI:62727"/>
        <dbReference type="ChEBI" id="CHEBI:71302"/>
        <dbReference type="ChEBI" id="CHEBI:456215"/>
        <dbReference type="EC" id="2.10.1.1"/>
    </reaction>
</comment>
<evidence type="ECO:0000313" key="14">
    <source>
        <dbReference type="Proteomes" id="UP000317550"/>
    </source>
</evidence>
<evidence type="ECO:0000256" key="9">
    <source>
        <dbReference type="ARBA" id="ARBA00023150"/>
    </source>
</evidence>
<comment type="pathway">
    <text evidence="3 11">Cofactor biosynthesis; molybdopterin biosynthesis.</text>
</comment>
<dbReference type="InterPro" id="IPR005111">
    <property type="entry name" value="MoeA_C_domain_IV"/>
</dbReference>
<evidence type="ECO:0000256" key="4">
    <source>
        <dbReference type="ARBA" id="ARBA00010763"/>
    </source>
</evidence>
<evidence type="ECO:0000256" key="8">
    <source>
        <dbReference type="ARBA" id="ARBA00022842"/>
    </source>
</evidence>
<dbReference type="Gene3D" id="2.170.190.11">
    <property type="entry name" value="Molybdopterin biosynthesis moea protein, domain 3"/>
    <property type="match status" value="1"/>
</dbReference>
<proteinExistence type="inferred from homology"/>
<evidence type="ECO:0000256" key="1">
    <source>
        <dbReference type="ARBA" id="ARBA00001946"/>
    </source>
</evidence>
<dbReference type="PANTHER" id="PTHR10192">
    <property type="entry name" value="MOLYBDOPTERIN BIOSYNTHESIS PROTEIN"/>
    <property type="match status" value="1"/>
</dbReference>
<dbReference type="Gene3D" id="2.40.340.10">
    <property type="entry name" value="MoeA, C-terminal, domain IV"/>
    <property type="match status" value="1"/>
</dbReference>
<evidence type="ECO:0000256" key="7">
    <source>
        <dbReference type="ARBA" id="ARBA00022723"/>
    </source>
</evidence>
<keyword evidence="5 11" id="KW-0500">Molybdenum</keyword>
<dbReference type="OrthoDB" id="9804758at2"/>
<dbReference type="SUPFAM" id="SSF63867">
    <property type="entry name" value="MoeA C-terminal domain-like"/>
    <property type="match status" value="1"/>
</dbReference>
<dbReference type="InterPro" id="IPR008284">
    <property type="entry name" value="MoCF_biosynth_CS"/>
</dbReference>
<evidence type="ECO:0000259" key="12">
    <source>
        <dbReference type="SMART" id="SM00852"/>
    </source>
</evidence>
<keyword evidence="7 11" id="KW-0479">Metal-binding</keyword>
<protein>
    <recommendedName>
        <fullName evidence="11">Molybdopterin molybdenumtransferase</fullName>
        <ecNumber evidence="11">2.10.1.1</ecNumber>
    </recommendedName>
</protein>
<dbReference type="Pfam" id="PF00994">
    <property type="entry name" value="MoCF_biosynth"/>
    <property type="match status" value="1"/>
</dbReference>
<dbReference type="Gene3D" id="3.40.980.10">
    <property type="entry name" value="MoaB/Mog-like domain"/>
    <property type="match status" value="1"/>
</dbReference>
<dbReference type="InterPro" id="IPR036425">
    <property type="entry name" value="MoaB/Mog-like_dom_sf"/>
</dbReference>
<dbReference type="Pfam" id="PF03454">
    <property type="entry name" value="MoeA_C"/>
    <property type="match status" value="1"/>
</dbReference>
<name>A0A516SCQ0_9NEIS</name>
<evidence type="ECO:0000256" key="3">
    <source>
        <dbReference type="ARBA" id="ARBA00005046"/>
    </source>
</evidence>
<dbReference type="FunFam" id="3.40.980.10:FF:000004">
    <property type="entry name" value="Molybdopterin molybdenumtransferase"/>
    <property type="match status" value="1"/>
</dbReference>
<keyword evidence="8 11" id="KW-0460">Magnesium</keyword>
<dbReference type="KEGG" id="cari:FNU76_05915"/>
<dbReference type="PANTHER" id="PTHR10192:SF5">
    <property type="entry name" value="GEPHYRIN"/>
    <property type="match status" value="1"/>
</dbReference>
<evidence type="ECO:0000256" key="2">
    <source>
        <dbReference type="ARBA" id="ARBA00002901"/>
    </source>
</evidence>
<dbReference type="InterPro" id="IPR036135">
    <property type="entry name" value="MoeA_linker/N_sf"/>
</dbReference>
<feature type="domain" description="MoaB/Mog" evidence="12">
    <location>
        <begin position="180"/>
        <end position="317"/>
    </location>
</feature>
<dbReference type="EMBL" id="CP041730">
    <property type="protein sequence ID" value="QDQ25926.1"/>
    <property type="molecule type" value="Genomic_DNA"/>
</dbReference>
<dbReference type="AlphaFoldDB" id="A0A516SCQ0"/>
<comment type="cofactor">
    <cofactor evidence="1 11">
        <name>Mg(2+)</name>
        <dbReference type="ChEBI" id="CHEBI:18420"/>
    </cofactor>
</comment>